<feature type="domain" description="N-acetyltransferase" evidence="1">
    <location>
        <begin position="1"/>
        <end position="155"/>
    </location>
</feature>
<keyword evidence="3" id="KW-1185">Reference proteome</keyword>
<accession>A0A916S7V6</accession>
<dbReference type="EMBL" id="BMEY01000018">
    <property type="protein sequence ID" value="GGA85126.1"/>
    <property type="molecule type" value="Genomic_DNA"/>
</dbReference>
<dbReference type="InterPro" id="IPR016181">
    <property type="entry name" value="Acyl_CoA_acyltransferase"/>
</dbReference>
<reference evidence="2" key="1">
    <citation type="journal article" date="2014" name="Int. J. Syst. Evol. Microbiol.">
        <title>Complete genome sequence of Corynebacterium casei LMG S-19264T (=DSM 44701T), isolated from a smear-ripened cheese.</title>
        <authorList>
            <consortium name="US DOE Joint Genome Institute (JGI-PGF)"/>
            <person name="Walter F."/>
            <person name="Albersmeier A."/>
            <person name="Kalinowski J."/>
            <person name="Ruckert C."/>
        </authorList>
    </citation>
    <scope>NUCLEOTIDE SEQUENCE</scope>
    <source>
        <strain evidence="2">CGMCC 1.12408</strain>
    </source>
</reference>
<organism evidence="2 3">
    <name type="scientific">Ornithinibacillus halotolerans</name>
    <dbReference type="NCBI Taxonomy" id="1274357"/>
    <lineage>
        <taxon>Bacteria</taxon>
        <taxon>Bacillati</taxon>
        <taxon>Bacillota</taxon>
        <taxon>Bacilli</taxon>
        <taxon>Bacillales</taxon>
        <taxon>Bacillaceae</taxon>
        <taxon>Ornithinibacillus</taxon>
    </lineage>
</organism>
<dbReference type="AlphaFoldDB" id="A0A916S7V6"/>
<sequence length="155" mass="17808">MNWTTRRMTDTYAIEILSWKYEKPYDLYNNVLSGEAILELTSPSYHAIVSDEKVIGFFCTGKDAQVPAGNQVGAYENDCIDIGLGMRPDLTGKGLGAEFFKYILKQVMEKNSGCLRLTVADFNKRAIRLYEKFNFEKTCEFLRNDQKFIVMVKED</sequence>
<proteinExistence type="predicted"/>
<dbReference type="Proteomes" id="UP000613512">
    <property type="component" value="Unassembled WGS sequence"/>
</dbReference>
<comment type="caution">
    <text evidence="2">The sequence shown here is derived from an EMBL/GenBank/DDBJ whole genome shotgun (WGS) entry which is preliminary data.</text>
</comment>
<protein>
    <submittedName>
        <fullName evidence="2">N-acetyltransferase</fullName>
    </submittedName>
</protein>
<reference evidence="2" key="2">
    <citation type="submission" date="2020-09" db="EMBL/GenBank/DDBJ databases">
        <authorList>
            <person name="Sun Q."/>
            <person name="Zhou Y."/>
        </authorList>
    </citation>
    <scope>NUCLEOTIDE SEQUENCE</scope>
    <source>
        <strain evidence="2">CGMCC 1.12408</strain>
    </source>
</reference>
<dbReference type="GO" id="GO:0016747">
    <property type="term" value="F:acyltransferase activity, transferring groups other than amino-acyl groups"/>
    <property type="evidence" value="ECO:0007669"/>
    <property type="project" value="InterPro"/>
</dbReference>
<dbReference type="SUPFAM" id="SSF55729">
    <property type="entry name" value="Acyl-CoA N-acyltransferases (Nat)"/>
    <property type="match status" value="1"/>
</dbReference>
<dbReference type="Gene3D" id="3.40.630.30">
    <property type="match status" value="1"/>
</dbReference>
<gene>
    <name evidence="2" type="ORF">GCM10008025_30200</name>
</gene>
<evidence type="ECO:0000313" key="3">
    <source>
        <dbReference type="Proteomes" id="UP000613512"/>
    </source>
</evidence>
<dbReference type="PROSITE" id="PS51186">
    <property type="entry name" value="GNAT"/>
    <property type="match status" value="1"/>
</dbReference>
<dbReference type="Pfam" id="PF00583">
    <property type="entry name" value="Acetyltransf_1"/>
    <property type="match status" value="1"/>
</dbReference>
<evidence type="ECO:0000313" key="2">
    <source>
        <dbReference type="EMBL" id="GGA85126.1"/>
    </source>
</evidence>
<evidence type="ECO:0000259" key="1">
    <source>
        <dbReference type="PROSITE" id="PS51186"/>
    </source>
</evidence>
<name>A0A916S7V6_9BACI</name>
<dbReference type="InterPro" id="IPR000182">
    <property type="entry name" value="GNAT_dom"/>
</dbReference>